<accession>A0A5B7JGH0</accession>
<keyword evidence="3" id="KW-1185">Reference proteome</keyword>
<feature type="region of interest" description="Disordered" evidence="1">
    <location>
        <begin position="1"/>
        <end position="30"/>
    </location>
</feature>
<protein>
    <submittedName>
        <fullName evidence="2">Uncharacterized protein</fullName>
    </submittedName>
</protein>
<reference evidence="2 3" key="1">
    <citation type="submission" date="2019-05" db="EMBL/GenBank/DDBJ databases">
        <title>Another draft genome of Portunus trituberculatus and its Hox gene families provides insights of decapod evolution.</title>
        <authorList>
            <person name="Jeong J.-H."/>
            <person name="Song I."/>
            <person name="Kim S."/>
            <person name="Choi T."/>
            <person name="Kim D."/>
            <person name="Ryu S."/>
            <person name="Kim W."/>
        </authorList>
    </citation>
    <scope>NUCLEOTIDE SEQUENCE [LARGE SCALE GENOMIC DNA]</scope>
    <source>
        <tissue evidence="2">Muscle</tissue>
    </source>
</reference>
<gene>
    <name evidence="2" type="ORF">E2C01_089149</name>
</gene>
<dbReference type="Proteomes" id="UP000324222">
    <property type="component" value="Unassembled WGS sequence"/>
</dbReference>
<comment type="caution">
    <text evidence="2">The sequence shown here is derived from an EMBL/GenBank/DDBJ whole genome shotgun (WGS) entry which is preliminary data.</text>
</comment>
<sequence>MQSNTQHTGTHTDDARQVHQHHPLQAGPLHRHGDHLVAHCASIPHTVPHPQLHLPHHQHYYYCCCSDAVFCVQLLMLLFFDERMLG</sequence>
<evidence type="ECO:0000256" key="1">
    <source>
        <dbReference type="SAM" id="MobiDB-lite"/>
    </source>
</evidence>
<proteinExistence type="predicted"/>
<evidence type="ECO:0000313" key="3">
    <source>
        <dbReference type="Proteomes" id="UP000324222"/>
    </source>
</evidence>
<dbReference type="EMBL" id="VSRR010096908">
    <property type="protein sequence ID" value="MPC93999.1"/>
    <property type="molecule type" value="Genomic_DNA"/>
</dbReference>
<organism evidence="2 3">
    <name type="scientific">Portunus trituberculatus</name>
    <name type="common">Swimming crab</name>
    <name type="synonym">Neptunus trituberculatus</name>
    <dbReference type="NCBI Taxonomy" id="210409"/>
    <lineage>
        <taxon>Eukaryota</taxon>
        <taxon>Metazoa</taxon>
        <taxon>Ecdysozoa</taxon>
        <taxon>Arthropoda</taxon>
        <taxon>Crustacea</taxon>
        <taxon>Multicrustacea</taxon>
        <taxon>Malacostraca</taxon>
        <taxon>Eumalacostraca</taxon>
        <taxon>Eucarida</taxon>
        <taxon>Decapoda</taxon>
        <taxon>Pleocyemata</taxon>
        <taxon>Brachyura</taxon>
        <taxon>Eubrachyura</taxon>
        <taxon>Portunoidea</taxon>
        <taxon>Portunidae</taxon>
        <taxon>Portuninae</taxon>
        <taxon>Portunus</taxon>
    </lineage>
</organism>
<name>A0A5B7JGH0_PORTR</name>
<evidence type="ECO:0000313" key="2">
    <source>
        <dbReference type="EMBL" id="MPC93999.1"/>
    </source>
</evidence>
<dbReference type="AlphaFoldDB" id="A0A5B7JGH0"/>